<dbReference type="Proteomes" id="UP000030645">
    <property type="component" value="Unassembled WGS sequence"/>
</dbReference>
<evidence type="ECO:0000256" key="1">
    <source>
        <dbReference type="SAM" id="MobiDB-lite"/>
    </source>
</evidence>
<protein>
    <submittedName>
        <fullName evidence="2">Uncharacterized protein</fullName>
    </submittedName>
</protein>
<sequence length="117" mass="13386">MLVEAVEETTAKKEEEMVVFDERGNVRVEEEREVGLVVGVVGMRPRPPVRSHRRRGGYGGGQWSSRKVEGSRERSGFGSARAFEKGRGLLRNKLFDLHRLNFNPTAIKTDRSVRHFY</sequence>
<gene>
    <name evidence="2" type="ORF">L484_006281</name>
</gene>
<keyword evidence="3" id="KW-1185">Reference proteome</keyword>
<proteinExistence type="predicted"/>
<organism evidence="2 3">
    <name type="scientific">Morus notabilis</name>
    <dbReference type="NCBI Taxonomy" id="981085"/>
    <lineage>
        <taxon>Eukaryota</taxon>
        <taxon>Viridiplantae</taxon>
        <taxon>Streptophyta</taxon>
        <taxon>Embryophyta</taxon>
        <taxon>Tracheophyta</taxon>
        <taxon>Spermatophyta</taxon>
        <taxon>Magnoliopsida</taxon>
        <taxon>eudicotyledons</taxon>
        <taxon>Gunneridae</taxon>
        <taxon>Pentapetalae</taxon>
        <taxon>rosids</taxon>
        <taxon>fabids</taxon>
        <taxon>Rosales</taxon>
        <taxon>Moraceae</taxon>
        <taxon>Moreae</taxon>
        <taxon>Morus</taxon>
    </lineage>
</organism>
<dbReference type="AlphaFoldDB" id="W9R4T9"/>
<feature type="region of interest" description="Disordered" evidence="1">
    <location>
        <begin position="45"/>
        <end position="79"/>
    </location>
</feature>
<feature type="compositionally biased region" description="Basic and acidic residues" evidence="1">
    <location>
        <begin position="66"/>
        <end position="75"/>
    </location>
</feature>
<reference evidence="3" key="1">
    <citation type="submission" date="2013-01" db="EMBL/GenBank/DDBJ databases">
        <title>Draft Genome Sequence of a Mulberry Tree, Morus notabilis C.K. Schneid.</title>
        <authorList>
            <person name="He N."/>
            <person name="Zhao S."/>
        </authorList>
    </citation>
    <scope>NUCLEOTIDE SEQUENCE</scope>
</reference>
<accession>W9R4T9</accession>
<feature type="compositionally biased region" description="Basic residues" evidence="1">
    <location>
        <begin position="47"/>
        <end position="56"/>
    </location>
</feature>
<evidence type="ECO:0000313" key="3">
    <source>
        <dbReference type="Proteomes" id="UP000030645"/>
    </source>
</evidence>
<name>W9R4T9_9ROSA</name>
<evidence type="ECO:0000313" key="2">
    <source>
        <dbReference type="EMBL" id="EXB54533.1"/>
    </source>
</evidence>
<dbReference type="EMBL" id="KE344189">
    <property type="protein sequence ID" value="EXB54533.1"/>
    <property type="molecule type" value="Genomic_DNA"/>
</dbReference>